<sequence>MGEKMLEMLEIGPCDNPYQMGFLTGQRFSKKIRSRLSSDLVLQNQLLPFAKTPESQALIKALTINNQKKFPKYWDELLGTAEGSGVPVLYMILINFRKEILPFLPKSAAANSNADTSLYNTPDDCSDVLVVSDTMAIAAHNEDANVALVGHTYIIKATLPNGLSFVGYTYAGELPSCAFGFNSNGLPTEEWNPSTHSRAPRLRPHTLDTAFTLNSVPPSEAEIVAGGIGRNFISRDLLEATSIDDALSKIQSSEVSVGHSYNLIDIGTRRILNVETASRNRVSVHEVGATPFFHANMYLHLQVEQVDDDNSKGRQERAAVLPKRSKDDFLSLLGDTDHKRYPIYMTGPTLYTLCTAMIDLDDKTLSIIEGNPKNGKVAYIFSMSSKEFTSQKDQPVLLKLI</sequence>
<dbReference type="Pfam" id="PF03417">
    <property type="entry name" value="AAT"/>
    <property type="match status" value="1"/>
</dbReference>
<organism evidence="2 3">
    <name type="scientific">Populus tomentosa</name>
    <name type="common">Chinese white poplar</name>
    <dbReference type="NCBI Taxonomy" id="118781"/>
    <lineage>
        <taxon>Eukaryota</taxon>
        <taxon>Viridiplantae</taxon>
        <taxon>Streptophyta</taxon>
        <taxon>Embryophyta</taxon>
        <taxon>Tracheophyta</taxon>
        <taxon>Spermatophyta</taxon>
        <taxon>Magnoliopsida</taxon>
        <taxon>eudicotyledons</taxon>
        <taxon>Gunneridae</taxon>
        <taxon>Pentapetalae</taxon>
        <taxon>rosids</taxon>
        <taxon>fabids</taxon>
        <taxon>Malpighiales</taxon>
        <taxon>Salicaceae</taxon>
        <taxon>Saliceae</taxon>
        <taxon>Populus</taxon>
    </lineage>
</organism>
<name>A0A8X8A4K8_POPTO</name>
<comment type="caution">
    <text evidence="2">The sequence shown here is derived from an EMBL/GenBank/DDBJ whole genome shotgun (WGS) entry which is preliminary data.</text>
</comment>
<keyword evidence="3" id="KW-1185">Reference proteome</keyword>
<dbReference type="Proteomes" id="UP000886885">
    <property type="component" value="Chromosome 3A"/>
</dbReference>
<dbReference type="AlphaFoldDB" id="A0A8X8A4K8"/>
<evidence type="ECO:0000313" key="2">
    <source>
        <dbReference type="EMBL" id="KAG6782848.1"/>
    </source>
</evidence>
<reference evidence="2" key="1">
    <citation type="journal article" date="2020" name="bioRxiv">
        <title>Hybrid origin of Populus tomentosa Carr. identified through genome sequencing and phylogenomic analysis.</title>
        <authorList>
            <person name="An X."/>
            <person name="Gao K."/>
            <person name="Chen Z."/>
            <person name="Li J."/>
            <person name="Yang X."/>
            <person name="Yang X."/>
            <person name="Zhou J."/>
            <person name="Guo T."/>
            <person name="Zhao T."/>
            <person name="Huang S."/>
            <person name="Miao D."/>
            <person name="Khan W.U."/>
            <person name="Rao P."/>
            <person name="Ye M."/>
            <person name="Lei B."/>
            <person name="Liao W."/>
            <person name="Wang J."/>
            <person name="Ji L."/>
            <person name="Li Y."/>
            <person name="Guo B."/>
            <person name="Mustafa N.S."/>
            <person name="Li S."/>
            <person name="Yun Q."/>
            <person name="Keller S.R."/>
            <person name="Mao J."/>
            <person name="Zhang R."/>
            <person name="Strauss S.H."/>
        </authorList>
    </citation>
    <scope>NUCLEOTIDE SEQUENCE</scope>
    <source>
        <strain evidence="2">GM15</strain>
        <tissue evidence="2">Leaf</tissue>
    </source>
</reference>
<proteinExistence type="predicted"/>
<dbReference type="PANTHER" id="PTHR34180">
    <property type="entry name" value="PEPTIDASE C45"/>
    <property type="match status" value="1"/>
</dbReference>
<dbReference type="OrthoDB" id="189997at2759"/>
<dbReference type="NCBIfam" id="NF040521">
    <property type="entry name" value="C45_proenzyme"/>
    <property type="match status" value="1"/>
</dbReference>
<dbReference type="EMBL" id="JAAWWB010000005">
    <property type="protein sequence ID" value="KAG6782848.1"/>
    <property type="molecule type" value="Genomic_DNA"/>
</dbReference>
<dbReference type="InterPro" id="IPR005079">
    <property type="entry name" value="Peptidase_C45_hydrolase"/>
</dbReference>
<dbReference type="InterPro" id="IPR047801">
    <property type="entry name" value="Peptidase_C45"/>
</dbReference>
<evidence type="ECO:0000313" key="3">
    <source>
        <dbReference type="Proteomes" id="UP000886885"/>
    </source>
</evidence>
<gene>
    <name evidence="2" type="ORF">POTOM_012271</name>
</gene>
<dbReference type="InterPro" id="IPR047794">
    <property type="entry name" value="C45_proenzyme-like"/>
</dbReference>
<feature type="domain" description="Peptidase C45 hydrolase" evidence="1">
    <location>
        <begin position="224"/>
        <end position="374"/>
    </location>
</feature>
<protein>
    <recommendedName>
        <fullName evidence="1">Peptidase C45 hydrolase domain-containing protein</fullName>
    </recommendedName>
</protein>
<evidence type="ECO:0000259" key="1">
    <source>
        <dbReference type="Pfam" id="PF03417"/>
    </source>
</evidence>
<dbReference type="PANTHER" id="PTHR34180:SF1">
    <property type="entry name" value="BETA-ALANYL-DOPAMINE_CARCININE HYDROLASE"/>
    <property type="match status" value="1"/>
</dbReference>
<accession>A0A8X8A4K8</accession>